<dbReference type="EMBL" id="WJBU01000004">
    <property type="protein sequence ID" value="MRD46536.1"/>
    <property type="molecule type" value="Genomic_DNA"/>
</dbReference>
<keyword evidence="6" id="KW-0408">Iron</keyword>
<dbReference type="Pfam" id="PF13640">
    <property type="entry name" value="2OG-FeII_Oxy_3"/>
    <property type="match status" value="1"/>
</dbReference>
<keyword evidence="2" id="KW-0479">Metal-binding</keyword>
<dbReference type="GO" id="GO:0005506">
    <property type="term" value="F:iron ion binding"/>
    <property type="evidence" value="ECO:0007669"/>
    <property type="project" value="InterPro"/>
</dbReference>
<keyword evidence="3" id="KW-0847">Vitamin C</keyword>
<comment type="cofactor">
    <cofactor evidence="1">
        <name>L-ascorbate</name>
        <dbReference type="ChEBI" id="CHEBI:38290"/>
    </cofactor>
</comment>
<evidence type="ECO:0000256" key="4">
    <source>
        <dbReference type="ARBA" id="ARBA00022964"/>
    </source>
</evidence>
<evidence type="ECO:0000256" key="3">
    <source>
        <dbReference type="ARBA" id="ARBA00022896"/>
    </source>
</evidence>
<accession>A0A844B5E7</accession>
<evidence type="ECO:0000256" key="5">
    <source>
        <dbReference type="ARBA" id="ARBA00023002"/>
    </source>
</evidence>
<evidence type="ECO:0000313" key="8">
    <source>
        <dbReference type="EMBL" id="MRD46536.1"/>
    </source>
</evidence>
<gene>
    <name evidence="8" type="ORF">GHT07_04565</name>
</gene>
<dbReference type="Gene3D" id="2.60.120.620">
    <property type="entry name" value="q2cbj1_9rhob like domain"/>
    <property type="match status" value="1"/>
</dbReference>
<dbReference type="GO" id="GO:0031418">
    <property type="term" value="F:L-ascorbic acid binding"/>
    <property type="evidence" value="ECO:0007669"/>
    <property type="project" value="UniProtKB-KW"/>
</dbReference>
<dbReference type="OrthoDB" id="9781972at2"/>
<feature type="domain" description="Fe2OG dioxygenase" evidence="7">
    <location>
        <begin position="90"/>
        <end position="199"/>
    </location>
</feature>
<dbReference type="GO" id="GO:0016705">
    <property type="term" value="F:oxidoreductase activity, acting on paired donors, with incorporation or reduction of molecular oxygen"/>
    <property type="evidence" value="ECO:0007669"/>
    <property type="project" value="InterPro"/>
</dbReference>
<dbReference type="InterPro" id="IPR006620">
    <property type="entry name" value="Pro_4_hyd_alph"/>
</dbReference>
<keyword evidence="4" id="KW-0223">Dioxygenase</keyword>
<dbReference type="InterPro" id="IPR005123">
    <property type="entry name" value="Oxoglu/Fe-dep_dioxygenase_dom"/>
</dbReference>
<name>A0A844B5E7_9BURK</name>
<dbReference type="InterPro" id="IPR044862">
    <property type="entry name" value="Pro_4_hyd_alph_FE2OG_OXY"/>
</dbReference>
<reference evidence="8 9" key="1">
    <citation type="submission" date="2019-11" db="EMBL/GenBank/DDBJ databases">
        <title>Caenimonas koreensis gen. nov., sp. nov., isolated from activated sludge.</title>
        <authorList>
            <person name="Seung H.R."/>
        </authorList>
    </citation>
    <scope>NUCLEOTIDE SEQUENCE [LARGE SCALE GENOMIC DNA]</scope>
    <source>
        <strain evidence="8 9">EMB320</strain>
    </source>
</reference>
<evidence type="ECO:0000256" key="2">
    <source>
        <dbReference type="ARBA" id="ARBA00022723"/>
    </source>
</evidence>
<dbReference type="RefSeq" id="WP_153583887.1">
    <property type="nucleotide sequence ID" value="NZ_WJBU01000004.1"/>
</dbReference>
<dbReference type="PROSITE" id="PS51471">
    <property type="entry name" value="FE2OG_OXY"/>
    <property type="match status" value="1"/>
</dbReference>
<evidence type="ECO:0000256" key="6">
    <source>
        <dbReference type="ARBA" id="ARBA00023004"/>
    </source>
</evidence>
<keyword evidence="5" id="KW-0560">Oxidoreductase</keyword>
<comment type="caution">
    <text evidence="8">The sequence shown here is derived from an EMBL/GenBank/DDBJ whole genome shotgun (WGS) entry which is preliminary data.</text>
</comment>
<dbReference type="SMART" id="SM00702">
    <property type="entry name" value="P4Hc"/>
    <property type="match status" value="1"/>
</dbReference>
<dbReference type="Proteomes" id="UP000487350">
    <property type="component" value="Unassembled WGS sequence"/>
</dbReference>
<protein>
    <submittedName>
        <fullName evidence="8">2OG-Fe(II) oxygenase</fullName>
    </submittedName>
</protein>
<evidence type="ECO:0000259" key="7">
    <source>
        <dbReference type="PROSITE" id="PS51471"/>
    </source>
</evidence>
<sequence length="199" mass="21733">MARASTDLFDLYLQPDFFDPPTCQRVLADLVNAAGEQAAVYGVSEGGVVDERVRKVMRLAPSRATVDFVESRLMQARVAIAAHFRLELAGCEAPQFLCYGEGGHFVAHQGGGTGMLRSHAEQSRKASVVIFLNAPCEDDQAGTYAGGSLVFTEWRANRTNGRFDLRAGAGSLVAFLPDTTHEVTPVTRGERYSIATWYW</sequence>
<organism evidence="8 9">
    <name type="scientific">Caenimonas koreensis DSM 17982</name>
    <dbReference type="NCBI Taxonomy" id="1121255"/>
    <lineage>
        <taxon>Bacteria</taxon>
        <taxon>Pseudomonadati</taxon>
        <taxon>Pseudomonadota</taxon>
        <taxon>Betaproteobacteria</taxon>
        <taxon>Burkholderiales</taxon>
        <taxon>Comamonadaceae</taxon>
        <taxon>Caenimonas</taxon>
    </lineage>
</organism>
<dbReference type="GO" id="GO:0051213">
    <property type="term" value="F:dioxygenase activity"/>
    <property type="evidence" value="ECO:0007669"/>
    <property type="project" value="UniProtKB-KW"/>
</dbReference>
<evidence type="ECO:0000256" key="1">
    <source>
        <dbReference type="ARBA" id="ARBA00001961"/>
    </source>
</evidence>
<dbReference type="AlphaFoldDB" id="A0A844B5E7"/>
<keyword evidence="9" id="KW-1185">Reference proteome</keyword>
<evidence type="ECO:0000313" key="9">
    <source>
        <dbReference type="Proteomes" id="UP000487350"/>
    </source>
</evidence>
<proteinExistence type="predicted"/>